<name>A0ABQ3UUU4_9CHLR</name>
<proteinExistence type="predicted"/>
<keyword evidence="2" id="KW-1185">Reference proteome</keyword>
<comment type="caution">
    <text evidence="1">The sequence shown here is derived from an EMBL/GenBank/DDBJ whole genome shotgun (WGS) entry which is preliminary data.</text>
</comment>
<reference evidence="1 2" key="1">
    <citation type="journal article" date="2021" name="Int. J. Syst. Evol. Microbiol.">
        <title>Reticulibacter mediterranei gen. nov., sp. nov., within the new family Reticulibacteraceae fam. nov., and Ktedonospora formicarum gen. nov., sp. nov., Ktedonobacter robiniae sp. nov., Dictyobacter formicarum sp. nov. and Dictyobacter arantiisoli sp. nov., belonging to the class Ktedonobacteria.</title>
        <authorList>
            <person name="Yabe S."/>
            <person name="Zheng Y."/>
            <person name="Wang C.M."/>
            <person name="Sakai Y."/>
            <person name="Abe K."/>
            <person name="Yokota A."/>
            <person name="Donadio S."/>
            <person name="Cavaletti L."/>
            <person name="Monciardini P."/>
        </authorList>
    </citation>
    <scope>NUCLEOTIDE SEQUENCE [LARGE SCALE GENOMIC DNA]</scope>
    <source>
        <strain evidence="1 2">SOSP1-30</strain>
    </source>
</reference>
<gene>
    <name evidence="1" type="ORF">KSB_49120</name>
</gene>
<evidence type="ECO:0000313" key="2">
    <source>
        <dbReference type="Proteomes" id="UP000654345"/>
    </source>
</evidence>
<evidence type="ECO:0000313" key="1">
    <source>
        <dbReference type="EMBL" id="GHO56437.1"/>
    </source>
</evidence>
<sequence>MSTFVALHVTRSHVIHLPAALHQVFPLFEPLGEKHWAAGWDPEMLYPPSGVASVGTIFTTHHANEPAKIWTIIAYEREQAHVTYFNILPGSHTSWIDVRCESAGTQASIAHITYTLTALTPQGNTYLAAFTQEYYQTWIASWQTAISHYLLHGQMFSHEEE</sequence>
<dbReference type="EMBL" id="BNJG01000002">
    <property type="protein sequence ID" value="GHO56437.1"/>
    <property type="molecule type" value="Genomic_DNA"/>
</dbReference>
<protein>
    <recommendedName>
        <fullName evidence="3">SRPBCC family protein</fullName>
    </recommendedName>
</protein>
<dbReference type="Proteomes" id="UP000654345">
    <property type="component" value="Unassembled WGS sequence"/>
</dbReference>
<accession>A0ABQ3UUU4</accession>
<dbReference type="RefSeq" id="WP_201372926.1">
    <property type="nucleotide sequence ID" value="NZ_BNJG01000002.1"/>
</dbReference>
<evidence type="ECO:0008006" key="3">
    <source>
        <dbReference type="Google" id="ProtNLM"/>
    </source>
</evidence>
<organism evidence="1 2">
    <name type="scientific">Ktedonobacter robiniae</name>
    <dbReference type="NCBI Taxonomy" id="2778365"/>
    <lineage>
        <taxon>Bacteria</taxon>
        <taxon>Bacillati</taxon>
        <taxon>Chloroflexota</taxon>
        <taxon>Ktedonobacteria</taxon>
        <taxon>Ktedonobacterales</taxon>
        <taxon>Ktedonobacteraceae</taxon>
        <taxon>Ktedonobacter</taxon>
    </lineage>
</organism>